<dbReference type="Proteomes" id="UP000019678">
    <property type="component" value="Unassembled WGS sequence"/>
</dbReference>
<dbReference type="STRING" id="1192034.CAP_1966"/>
<evidence type="ECO:0000313" key="4">
    <source>
        <dbReference type="Proteomes" id="UP000019678"/>
    </source>
</evidence>
<dbReference type="eggNOG" id="ENOG5030YAD">
    <property type="taxonomic scope" value="Bacteria"/>
</dbReference>
<organism evidence="3 4">
    <name type="scientific">Chondromyces apiculatus DSM 436</name>
    <dbReference type="NCBI Taxonomy" id="1192034"/>
    <lineage>
        <taxon>Bacteria</taxon>
        <taxon>Pseudomonadati</taxon>
        <taxon>Myxococcota</taxon>
        <taxon>Polyangia</taxon>
        <taxon>Polyangiales</taxon>
        <taxon>Polyangiaceae</taxon>
        <taxon>Chondromyces</taxon>
    </lineage>
</organism>
<name>A0A017TCS4_9BACT</name>
<gene>
    <name evidence="3" type="ORF">CAP_1966</name>
</gene>
<sequence>MPRHRCPLSPPRLVLGLLACGAVLAVSPGASAQEAGAQDTDTQETDTQSAVAQDAVAQDAPPPPPPPGLPERAVQAPSPFVVAAPAPAAAQPSWFRFRAVAELGFLAMLSHKVQFGRDGTYFDYVAQGGQDTLFPVARFSAEAELFRHHQVVFLYQPLELSTEVEIGRDLRVDGLTFPAGTPMALRYGFPFYRLSYAYDLFLDPKQELSFGVSLQVRNATIDFASQDGTLFRSNRDVGPVPLLRSRGRVTLNSGLFLGYEVDGIYAPISVLNGSDNEVTGALVDLSVRAGLPLVAGTEAFVNLRYLGGGAVGQSDPEPPGDGYTRNWLHFMTVSLGAALGSP</sequence>
<dbReference type="AlphaFoldDB" id="A0A017TCS4"/>
<evidence type="ECO:0000256" key="2">
    <source>
        <dbReference type="SAM" id="SignalP"/>
    </source>
</evidence>
<keyword evidence="2" id="KW-0732">Signal</keyword>
<evidence type="ECO:0000313" key="3">
    <source>
        <dbReference type="EMBL" id="EYF06436.1"/>
    </source>
</evidence>
<keyword evidence="4" id="KW-1185">Reference proteome</keyword>
<protein>
    <submittedName>
        <fullName evidence="3">Uncharacterized protein</fullName>
    </submittedName>
</protein>
<feature type="region of interest" description="Disordered" evidence="1">
    <location>
        <begin position="33"/>
        <end position="73"/>
    </location>
</feature>
<feature type="compositionally biased region" description="Low complexity" evidence="1">
    <location>
        <begin position="45"/>
        <end position="59"/>
    </location>
</feature>
<reference evidence="3 4" key="1">
    <citation type="submission" date="2013-05" db="EMBL/GenBank/DDBJ databases">
        <title>Genome assembly of Chondromyces apiculatus DSM 436.</title>
        <authorList>
            <person name="Sharma G."/>
            <person name="Khatri I."/>
            <person name="Kaur C."/>
            <person name="Mayilraj S."/>
            <person name="Subramanian S."/>
        </authorList>
    </citation>
    <scope>NUCLEOTIDE SEQUENCE [LARGE SCALE GENOMIC DNA]</scope>
    <source>
        <strain evidence="3 4">DSM 436</strain>
    </source>
</reference>
<proteinExistence type="predicted"/>
<evidence type="ECO:0000256" key="1">
    <source>
        <dbReference type="SAM" id="MobiDB-lite"/>
    </source>
</evidence>
<dbReference type="RefSeq" id="WP_231511360.1">
    <property type="nucleotide sequence ID" value="NZ_ASRX01000016.1"/>
</dbReference>
<feature type="signal peptide" evidence="2">
    <location>
        <begin position="1"/>
        <end position="32"/>
    </location>
</feature>
<feature type="chain" id="PRO_5001500466" evidence="2">
    <location>
        <begin position="33"/>
        <end position="342"/>
    </location>
</feature>
<feature type="compositionally biased region" description="Pro residues" evidence="1">
    <location>
        <begin position="60"/>
        <end position="69"/>
    </location>
</feature>
<comment type="caution">
    <text evidence="3">The sequence shown here is derived from an EMBL/GenBank/DDBJ whole genome shotgun (WGS) entry which is preliminary data.</text>
</comment>
<dbReference type="EMBL" id="ASRX01000016">
    <property type="protein sequence ID" value="EYF06436.1"/>
    <property type="molecule type" value="Genomic_DNA"/>
</dbReference>
<accession>A0A017TCS4</accession>